<dbReference type="Gene3D" id="1.10.10.10">
    <property type="entry name" value="Winged helix-like DNA-binding domain superfamily/Winged helix DNA-binding domain"/>
    <property type="match status" value="1"/>
</dbReference>
<dbReference type="InterPro" id="IPR050389">
    <property type="entry name" value="LysR-type_TF"/>
</dbReference>
<comment type="similarity">
    <text evidence="1">Belongs to the LysR transcriptional regulatory family.</text>
</comment>
<keyword evidence="4" id="KW-0804">Transcription</keyword>
<dbReference type="RefSeq" id="WP_229368117.1">
    <property type="nucleotide sequence ID" value="NZ_JAKIKU010000001.1"/>
</dbReference>
<dbReference type="InterPro" id="IPR036388">
    <property type="entry name" value="WH-like_DNA-bd_sf"/>
</dbReference>
<evidence type="ECO:0000313" key="6">
    <source>
        <dbReference type="EMBL" id="MCL1043828.1"/>
    </source>
</evidence>
<dbReference type="Pfam" id="PF03466">
    <property type="entry name" value="LysR_substrate"/>
    <property type="match status" value="1"/>
</dbReference>
<protein>
    <submittedName>
        <fullName evidence="6">LysR family transcriptional regulator</fullName>
    </submittedName>
</protein>
<gene>
    <name evidence="6" type="ORF">L2737_00585</name>
</gene>
<accession>A0ABT0KJ11</accession>
<dbReference type="InterPro" id="IPR036390">
    <property type="entry name" value="WH_DNA-bd_sf"/>
</dbReference>
<dbReference type="InterPro" id="IPR000847">
    <property type="entry name" value="LysR_HTH_N"/>
</dbReference>
<keyword evidence="3" id="KW-0238">DNA-binding</keyword>
<dbReference type="Pfam" id="PF00126">
    <property type="entry name" value="HTH_1"/>
    <property type="match status" value="1"/>
</dbReference>
<dbReference type="PANTHER" id="PTHR30118">
    <property type="entry name" value="HTH-TYPE TRANSCRIPTIONAL REGULATOR LEUO-RELATED"/>
    <property type="match status" value="1"/>
</dbReference>
<evidence type="ECO:0000256" key="1">
    <source>
        <dbReference type="ARBA" id="ARBA00009437"/>
    </source>
</evidence>
<dbReference type="PROSITE" id="PS50931">
    <property type="entry name" value="HTH_LYSR"/>
    <property type="match status" value="1"/>
</dbReference>
<dbReference type="SUPFAM" id="SSF53850">
    <property type="entry name" value="Periplasmic binding protein-like II"/>
    <property type="match status" value="1"/>
</dbReference>
<feature type="domain" description="HTH lysR-type" evidence="5">
    <location>
        <begin position="1"/>
        <end position="58"/>
    </location>
</feature>
<proteinExistence type="inferred from homology"/>
<dbReference type="Proteomes" id="UP001202134">
    <property type="component" value="Unassembled WGS sequence"/>
</dbReference>
<name>A0ABT0KJ11_9GAMM</name>
<dbReference type="InterPro" id="IPR005119">
    <property type="entry name" value="LysR_subst-bd"/>
</dbReference>
<dbReference type="PANTHER" id="PTHR30118:SF11">
    <property type="entry name" value="HTH-TYPE TRANSCRIPTIONAL REGULATOR YIDZ"/>
    <property type="match status" value="1"/>
</dbReference>
<keyword evidence="2" id="KW-0805">Transcription regulation</keyword>
<dbReference type="SUPFAM" id="SSF46785">
    <property type="entry name" value="Winged helix' DNA-binding domain"/>
    <property type="match status" value="1"/>
</dbReference>
<dbReference type="Gene3D" id="3.40.190.10">
    <property type="entry name" value="Periplasmic binding protein-like II"/>
    <property type="match status" value="2"/>
</dbReference>
<keyword evidence="7" id="KW-1185">Reference proteome</keyword>
<dbReference type="PRINTS" id="PR00039">
    <property type="entry name" value="HTHLYSR"/>
</dbReference>
<evidence type="ECO:0000313" key="7">
    <source>
        <dbReference type="Proteomes" id="UP001202134"/>
    </source>
</evidence>
<organism evidence="6 7">
    <name type="scientific">Shewanella electrodiphila</name>
    <dbReference type="NCBI Taxonomy" id="934143"/>
    <lineage>
        <taxon>Bacteria</taxon>
        <taxon>Pseudomonadati</taxon>
        <taxon>Pseudomonadota</taxon>
        <taxon>Gammaproteobacteria</taxon>
        <taxon>Alteromonadales</taxon>
        <taxon>Shewanellaceae</taxon>
        <taxon>Shewanella</taxon>
    </lineage>
</organism>
<evidence type="ECO:0000256" key="4">
    <source>
        <dbReference type="ARBA" id="ARBA00023163"/>
    </source>
</evidence>
<reference evidence="6 7" key="1">
    <citation type="submission" date="2022-01" db="EMBL/GenBank/DDBJ databases">
        <title>Whole genome-based taxonomy of the Shewanellaceae.</title>
        <authorList>
            <person name="Martin-Rodriguez A.J."/>
        </authorList>
    </citation>
    <scope>NUCLEOTIDE SEQUENCE [LARGE SCALE GENOMIC DNA]</scope>
    <source>
        <strain evidence="6 7">DSM 24955</strain>
    </source>
</reference>
<comment type="caution">
    <text evidence="6">The sequence shown here is derived from an EMBL/GenBank/DDBJ whole genome shotgun (WGS) entry which is preliminary data.</text>
</comment>
<evidence type="ECO:0000259" key="5">
    <source>
        <dbReference type="PROSITE" id="PS50931"/>
    </source>
</evidence>
<evidence type="ECO:0000256" key="2">
    <source>
        <dbReference type="ARBA" id="ARBA00023015"/>
    </source>
</evidence>
<sequence length="279" mass="31939">MNLNLIKHFLAVYDFNSISKAADFMNISQPSMSAAIKNFEEQSGKKLFHRTSRSIQPTDEAHYLAEQCKDILHRLDIAFNEERKLNVCCTEVVLQSLPSIEDAYFIETPAVEYSTLDQLRTGQIDIVIDDISVSDHSFTVENIGIQKLAFACRKEHPIIGDELTLEQFKNAEHIVLRLNNRNVSALETRTDEQFDRKVVREVSGQSNLLLNVRNSDAICIVSESMFELANELGLKVLNAPFTLRDYEMKMVYHKRNINNQRHITVREQIKTHLISSAIA</sequence>
<evidence type="ECO:0000256" key="3">
    <source>
        <dbReference type="ARBA" id="ARBA00023125"/>
    </source>
</evidence>
<dbReference type="EMBL" id="JAKIKU010000001">
    <property type="protein sequence ID" value="MCL1043828.1"/>
    <property type="molecule type" value="Genomic_DNA"/>
</dbReference>